<dbReference type="EMBL" id="KZ680209">
    <property type="protein sequence ID" value="PTB68491.1"/>
    <property type="molecule type" value="Genomic_DNA"/>
</dbReference>
<feature type="compositionally biased region" description="Low complexity" evidence="1">
    <location>
        <begin position="124"/>
        <end position="148"/>
    </location>
</feature>
<sequence>MLVKYIFTESAPSQTNYFRGGRGGAGNIVRTSSLPSTATSAASTTTTTTTTTASPSSAVPRHLPNQRFFSGIGGAGNVHQGAELQSALLDSLETSSAHNPEVGHVGRGGAGNVYSSNGRRKTSDAGSSISSVNSVASSVSDKAKVWASRVSGAFARK</sequence>
<reference evidence="3" key="1">
    <citation type="submission" date="2016-07" db="EMBL/GenBank/DDBJ databases">
        <title>Multiple horizontal gene transfer events from other fungi enriched the ability of initially mycotrophic Trichoderma (Ascomycota) to feed on dead plant biomass.</title>
        <authorList>
            <consortium name="DOE Joint Genome Institute"/>
            <person name="Atanasova L."/>
            <person name="Chenthamara K."/>
            <person name="Zhang J."/>
            <person name="Grujic M."/>
            <person name="Henrissat B."/>
            <person name="Kuo A."/>
            <person name="Aerts A."/>
            <person name="Salamov A."/>
            <person name="Lipzen A."/>
            <person name="Labutti K."/>
            <person name="Barry K."/>
            <person name="Miao Y."/>
            <person name="Rahimi M.J."/>
            <person name="Shen Q."/>
            <person name="Grigoriev I.V."/>
            <person name="Kubicek C.P."/>
            <person name="Druzhinina I.S."/>
        </authorList>
    </citation>
    <scope>NUCLEOTIDE SEQUENCE [LARGE SCALE GENOMIC DNA]</scope>
    <source>
        <strain evidence="3">TUCIM 6016</strain>
    </source>
</reference>
<feature type="region of interest" description="Disordered" evidence="1">
    <location>
        <begin position="89"/>
        <end position="157"/>
    </location>
</feature>
<keyword evidence="3" id="KW-1185">Reference proteome</keyword>
<dbReference type="PANTHER" id="PTHR34693">
    <property type="entry name" value="PROTEIN PAR32"/>
    <property type="match status" value="1"/>
</dbReference>
<dbReference type="AlphaFoldDB" id="A0A2T4BGU4"/>
<dbReference type="RefSeq" id="XP_024751811.1">
    <property type="nucleotide sequence ID" value="XM_024893251.1"/>
</dbReference>
<dbReference type="InterPro" id="IPR022024">
    <property type="entry name" value="DUF3602"/>
</dbReference>
<feature type="compositionally biased region" description="Low complexity" evidence="1">
    <location>
        <begin position="31"/>
        <end position="58"/>
    </location>
</feature>
<name>A0A2T4BGU4_9HYPO</name>
<feature type="region of interest" description="Disordered" evidence="1">
    <location>
        <begin position="31"/>
        <end position="62"/>
    </location>
</feature>
<evidence type="ECO:0000313" key="3">
    <source>
        <dbReference type="Proteomes" id="UP000241546"/>
    </source>
</evidence>
<proteinExistence type="predicted"/>
<dbReference type="Pfam" id="PF12223">
    <property type="entry name" value="DUF3602"/>
    <property type="match status" value="1"/>
</dbReference>
<protein>
    <submittedName>
        <fullName evidence="2">Uncharacterized protein</fullName>
    </submittedName>
</protein>
<dbReference type="PANTHER" id="PTHR34693:SF2">
    <property type="entry name" value="DUF3602 DOMAIN-CONTAINING PROTEIN"/>
    <property type="match status" value="1"/>
</dbReference>
<dbReference type="GeneID" id="36601369"/>
<dbReference type="Proteomes" id="UP000241546">
    <property type="component" value="Unassembled WGS sequence"/>
</dbReference>
<evidence type="ECO:0000256" key="1">
    <source>
        <dbReference type="SAM" id="MobiDB-lite"/>
    </source>
</evidence>
<dbReference type="InterPro" id="IPR053203">
    <property type="entry name" value="Cisplatin_resist-associated"/>
</dbReference>
<organism evidence="2 3">
    <name type="scientific">Trichoderma citrinoviride</name>
    <dbReference type="NCBI Taxonomy" id="58853"/>
    <lineage>
        <taxon>Eukaryota</taxon>
        <taxon>Fungi</taxon>
        <taxon>Dikarya</taxon>
        <taxon>Ascomycota</taxon>
        <taxon>Pezizomycotina</taxon>
        <taxon>Sordariomycetes</taxon>
        <taxon>Hypocreomycetidae</taxon>
        <taxon>Hypocreales</taxon>
        <taxon>Hypocreaceae</taxon>
        <taxon>Trichoderma</taxon>
    </lineage>
</organism>
<accession>A0A2T4BGU4</accession>
<evidence type="ECO:0000313" key="2">
    <source>
        <dbReference type="EMBL" id="PTB68491.1"/>
    </source>
</evidence>
<dbReference type="OrthoDB" id="5424462at2759"/>
<gene>
    <name evidence="2" type="ORF">BBK36DRAFT_1138608</name>
</gene>